<protein>
    <submittedName>
        <fullName evidence="1">Zn-binding Pro-Ala-Ala-Arg (PAAR) domain-containing protein, incolved in TypeVI secretion</fullName>
    </submittedName>
</protein>
<proteinExistence type="predicted"/>
<dbReference type="OrthoDB" id="9204728at2"/>
<dbReference type="InterPro" id="IPR008727">
    <property type="entry name" value="PAAR_motif"/>
</dbReference>
<dbReference type="CDD" id="cd14744">
    <property type="entry name" value="PAAR_CT_2"/>
    <property type="match status" value="1"/>
</dbReference>
<gene>
    <name evidence="1" type="ORF">BN1044_02894</name>
</gene>
<dbReference type="AlphaFoldDB" id="A0A1C6Z316"/>
<evidence type="ECO:0000313" key="2">
    <source>
        <dbReference type="Proteomes" id="UP000094844"/>
    </source>
</evidence>
<dbReference type="Proteomes" id="UP000094844">
    <property type="component" value="Unassembled WGS sequence"/>
</dbReference>
<organism evidence="1 2">
    <name type="scientific">Hafnia alvei</name>
    <dbReference type="NCBI Taxonomy" id="569"/>
    <lineage>
        <taxon>Bacteria</taxon>
        <taxon>Pseudomonadati</taxon>
        <taxon>Pseudomonadota</taxon>
        <taxon>Gammaproteobacteria</taxon>
        <taxon>Enterobacterales</taxon>
        <taxon>Hafniaceae</taxon>
        <taxon>Hafnia</taxon>
    </lineage>
</organism>
<dbReference type="EMBL" id="FMIQ01000055">
    <property type="protein sequence ID" value="SCM53401.1"/>
    <property type="molecule type" value="Genomic_DNA"/>
</dbReference>
<dbReference type="RefSeq" id="WP_072309303.1">
    <property type="nucleotide sequence ID" value="NZ_FMIQ01000055.1"/>
</dbReference>
<evidence type="ECO:0000313" key="1">
    <source>
        <dbReference type="EMBL" id="SCM53401.1"/>
    </source>
</evidence>
<sequence>MSQKGYFIRVGDKTSCGGTVRGGNPNYNLHGKAASRHGDLVTCGKDGKVYRIIGGIPSMLDNNVQLAGTLDSISGCPCKAKLLSSLSSATYEKTSRAEARMAAAPQSEAPTQYAQAAKSHSQPLIAPEASSREPVDAGFCVLPLPSSVNSYEQFLFISPPEGTKELYRSLNGSGDVKTGSILLLVDPLKQDPEQIAHLKAAKDRVDAALAPLTNEEANFLHKHYATIANFSSFADKGIGLAADPVGKYFENIEKILKEIQDTYKNTYLTRGALIGDQFYVKRSQLFKQLDSVLKVGFLNKGMKLGEYTKIKSALGLSTSSITHKWNTSGVSDIDGYATHIERAAKYVKLMKYTGYVGIGFSALHSINEVNEACSTGRESECTKKRFTETGSFAGGTFGGLAGGAIGAGVCSIVLGTATIAAGGSGALVCAVVLGSTGGYIAGEKGSSFGEWVGEKIYEVIGE</sequence>
<dbReference type="Pfam" id="PF05488">
    <property type="entry name" value="PAAR_motif"/>
    <property type="match status" value="1"/>
</dbReference>
<reference evidence="1 2" key="1">
    <citation type="submission" date="2016-09" db="EMBL/GenBank/DDBJ databases">
        <authorList>
            <person name="Capua I."/>
            <person name="De Benedictis P."/>
            <person name="Joannis T."/>
            <person name="Lombin L.H."/>
            <person name="Cattoli G."/>
        </authorList>
    </citation>
    <scope>NUCLEOTIDE SEQUENCE [LARGE SCALE GENOMIC DNA]</scope>
    <source>
        <strain evidence="1 2">GB001</strain>
    </source>
</reference>
<accession>A0A1C6Z316</accession>
<name>A0A1C6Z316_HAFAL</name>